<dbReference type="EMBL" id="JADNYM010000004">
    <property type="protein sequence ID" value="MBG0738561.1"/>
    <property type="molecule type" value="Genomic_DNA"/>
</dbReference>
<evidence type="ECO:0000259" key="5">
    <source>
        <dbReference type="PROSITE" id="PS50949"/>
    </source>
</evidence>
<name>A0A931CME3_9MICC</name>
<dbReference type="PROSITE" id="PS50949">
    <property type="entry name" value="HTH_GNTR"/>
    <property type="match status" value="1"/>
</dbReference>
<dbReference type="Gene3D" id="1.10.10.10">
    <property type="entry name" value="Winged helix-like DNA-binding domain superfamily/Winged helix DNA-binding domain"/>
    <property type="match status" value="1"/>
</dbReference>
<gene>
    <name evidence="6" type="ORF">IV500_03880</name>
</gene>
<keyword evidence="2" id="KW-0238">DNA-binding</keyword>
<dbReference type="InterPro" id="IPR000524">
    <property type="entry name" value="Tscrpt_reg_HTH_GntR"/>
</dbReference>
<evidence type="ECO:0000313" key="6">
    <source>
        <dbReference type="EMBL" id="MBG0738561.1"/>
    </source>
</evidence>
<dbReference type="PANTHER" id="PTHR43537:SF24">
    <property type="entry name" value="GLUCONATE OPERON TRANSCRIPTIONAL REPRESSOR"/>
    <property type="match status" value="1"/>
</dbReference>
<evidence type="ECO:0000256" key="3">
    <source>
        <dbReference type="ARBA" id="ARBA00023163"/>
    </source>
</evidence>
<proteinExistence type="predicted"/>
<dbReference type="GO" id="GO:0003677">
    <property type="term" value="F:DNA binding"/>
    <property type="evidence" value="ECO:0007669"/>
    <property type="project" value="UniProtKB-KW"/>
</dbReference>
<dbReference type="CDD" id="cd07377">
    <property type="entry name" value="WHTH_GntR"/>
    <property type="match status" value="1"/>
</dbReference>
<dbReference type="GO" id="GO:0003700">
    <property type="term" value="F:DNA-binding transcription factor activity"/>
    <property type="evidence" value="ECO:0007669"/>
    <property type="project" value="InterPro"/>
</dbReference>
<protein>
    <submittedName>
        <fullName evidence="6">GntR family transcriptional regulator</fullName>
    </submittedName>
</protein>
<evidence type="ECO:0000256" key="1">
    <source>
        <dbReference type="ARBA" id="ARBA00023015"/>
    </source>
</evidence>
<comment type="caution">
    <text evidence="6">The sequence shown here is derived from an EMBL/GenBank/DDBJ whole genome shotgun (WGS) entry which is preliminary data.</text>
</comment>
<keyword evidence="1" id="KW-0805">Transcription regulation</keyword>
<keyword evidence="3" id="KW-0804">Transcription</keyword>
<dbReference type="SMART" id="SM00895">
    <property type="entry name" value="FCD"/>
    <property type="match status" value="1"/>
</dbReference>
<dbReference type="SUPFAM" id="SSF46785">
    <property type="entry name" value="Winged helix' DNA-binding domain"/>
    <property type="match status" value="1"/>
</dbReference>
<dbReference type="SMART" id="SM00345">
    <property type="entry name" value="HTH_GNTR"/>
    <property type="match status" value="1"/>
</dbReference>
<dbReference type="Proteomes" id="UP000655366">
    <property type="component" value="Unassembled WGS sequence"/>
</dbReference>
<dbReference type="PANTHER" id="PTHR43537">
    <property type="entry name" value="TRANSCRIPTIONAL REGULATOR, GNTR FAMILY"/>
    <property type="match status" value="1"/>
</dbReference>
<dbReference type="PRINTS" id="PR00035">
    <property type="entry name" value="HTHGNTR"/>
</dbReference>
<dbReference type="Pfam" id="PF00392">
    <property type="entry name" value="GntR"/>
    <property type="match status" value="1"/>
</dbReference>
<organism evidence="6 7">
    <name type="scientific">Arthrobacter terrae</name>
    <dbReference type="NCBI Taxonomy" id="2935737"/>
    <lineage>
        <taxon>Bacteria</taxon>
        <taxon>Bacillati</taxon>
        <taxon>Actinomycetota</taxon>
        <taxon>Actinomycetes</taxon>
        <taxon>Micrococcales</taxon>
        <taxon>Micrococcaceae</taxon>
        <taxon>Arthrobacter</taxon>
    </lineage>
</organism>
<dbReference type="InterPro" id="IPR036388">
    <property type="entry name" value="WH-like_DNA-bd_sf"/>
</dbReference>
<evidence type="ECO:0000313" key="7">
    <source>
        <dbReference type="Proteomes" id="UP000655366"/>
    </source>
</evidence>
<feature type="region of interest" description="Disordered" evidence="4">
    <location>
        <begin position="1"/>
        <end position="27"/>
    </location>
</feature>
<dbReference type="AlphaFoldDB" id="A0A931CME3"/>
<dbReference type="InterPro" id="IPR011711">
    <property type="entry name" value="GntR_C"/>
</dbReference>
<dbReference type="Gene3D" id="1.20.120.530">
    <property type="entry name" value="GntR ligand-binding domain-like"/>
    <property type="match status" value="1"/>
</dbReference>
<accession>A0A931CME3</accession>
<reference evidence="6 7" key="1">
    <citation type="submission" date="2020-11" db="EMBL/GenBank/DDBJ databases">
        <title>Arthrobacter antarcticus sp. nov., isolated from Antarctic Soil.</title>
        <authorList>
            <person name="Li J."/>
        </authorList>
    </citation>
    <scope>NUCLEOTIDE SEQUENCE [LARGE SCALE GENOMIC DNA]</scope>
    <source>
        <strain evidence="6 7">Z1-20</strain>
    </source>
</reference>
<sequence length="240" mass="27390">MANIKSKGHITTSVRQDRTVLPSLSEGTLREQPLRETVRDQIRQRIYNGRYAPGIRLIERDLAAEFDVSRLPVREALRMLREEGLVTERPTRGLVVRELTRADVEELFDVREALEGMSCRLAAQRATDMDLSALKQILDQAKEATARKDVGAAREANGKFHDEIPRLAHNELLRNILEPLHGRLQWLFRQTDDLELLCSEHEQLLDAIASGDADLAARVAEQHVRSSRHRTLHALFQRAQ</sequence>
<dbReference type="InterPro" id="IPR036390">
    <property type="entry name" value="WH_DNA-bd_sf"/>
</dbReference>
<dbReference type="SUPFAM" id="SSF48008">
    <property type="entry name" value="GntR ligand-binding domain-like"/>
    <property type="match status" value="1"/>
</dbReference>
<feature type="domain" description="HTH gntR-type" evidence="5">
    <location>
        <begin position="32"/>
        <end position="99"/>
    </location>
</feature>
<evidence type="ECO:0000256" key="4">
    <source>
        <dbReference type="SAM" id="MobiDB-lite"/>
    </source>
</evidence>
<evidence type="ECO:0000256" key="2">
    <source>
        <dbReference type="ARBA" id="ARBA00023125"/>
    </source>
</evidence>
<dbReference type="InterPro" id="IPR008920">
    <property type="entry name" value="TF_FadR/GntR_C"/>
</dbReference>
<keyword evidence="7" id="KW-1185">Reference proteome</keyword>
<dbReference type="Pfam" id="PF07729">
    <property type="entry name" value="FCD"/>
    <property type="match status" value="1"/>
</dbReference>